<dbReference type="EMBL" id="CAJVPM010025961">
    <property type="protein sequence ID" value="CAG8660139.1"/>
    <property type="molecule type" value="Genomic_DNA"/>
</dbReference>
<proteinExistence type="predicted"/>
<name>A0ACA9NIS0_9GLOM</name>
<evidence type="ECO:0000313" key="2">
    <source>
        <dbReference type="Proteomes" id="UP000789860"/>
    </source>
</evidence>
<organism evidence="1 2">
    <name type="scientific">Scutellospora calospora</name>
    <dbReference type="NCBI Taxonomy" id="85575"/>
    <lineage>
        <taxon>Eukaryota</taxon>
        <taxon>Fungi</taxon>
        <taxon>Fungi incertae sedis</taxon>
        <taxon>Mucoromycota</taxon>
        <taxon>Glomeromycotina</taxon>
        <taxon>Glomeromycetes</taxon>
        <taxon>Diversisporales</taxon>
        <taxon>Gigasporaceae</taxon>
        <taxon>Scutellospora</taxon>
    </lineage>
</organism>
<feature type="non-terminal residue" evidence="1">
    <location>
        <position position="95"/>
    </location>
</feature>
<protein>
    <submittedName>
        <fullName evidence="1">8211_t:CDS:1</fullName>
    </submittedName>
</protein>
<reference evidence="1" key="1">
    <citation type="submission" date="2021-06" db="EMBL/GenBank/DDBJ databases">
        <authorList>
            <person name="Kallberg Y."/>
            <person name="Tangrot J."/>
            <person name="Rosling A."/>
        </authorList>
    </citation>
    <scope>NUCLEOTIDE SEQUENCE</scope>
    <source>
        <strain evidence="1">AU212A</strain>
    </source>
</reference>
<evidence type="ECO:0000313" key="1">
    <source>
        <dbReference type="EMBL" id="CAG8660139.1"/>
    </source>
</evidence>
<accession>A0ACA9NIS0</accession>
<gene>
    <name evidence="1" type="ORF">SCALOS_LOCUS8998</name>
</gene>
<dbReference type="Proteomes" id="UP000789860">
    <property type="component" value="Unassembled WGS sequence"/>
</dbReference>
<comment type="caution">
    <text evidence="1">The sequence shown here is derived from an EMBL/GenBank/DDBJ whole genome shotgun (WGS) entry which is preliminary data.</text>
</comment>
<sequence>QFNPTDPVSFQEIEVQEILTIPQTVKDHLEKVLMIHNKVNKQLEKTRKQIQKNSSIHCCNNTYKPGQTVVSMTNNNKTIIVETSKGSTICYLVKK</sequence>
<keyword evidence="2" id="KW-1185">Reference proteome</keyword>
<feature type="non-terminal residue" evidence="1">
    <location>
        <position position="1"/>
    </location>
</feature>